<protein>
    <submittedName>
        <fullName evidence="3">Pre-mRNA-splicing factor CWC26</fullName>
    </submittedName>
</protein>
<dbReference type="Proteomes" id="UP000307440">
    <property type="component" value="Unassembled WGS sequence"/>
</dbReference>
<reference evidence="3 4" key="1">
    <citation type="journal article" date="2019" name="Nat. Ecol. Evol.">
        <title>Megaphylogeny resolves global patterns of mushroom evolution.</title>
        <authorList>
            <person name="Varga T."/>
            <person name="Krizsan K."/>
            <person name="Foldi C."/>
            <person name="Dima B."/>
            <person name="Sanchez-Garcia M."/>
            <person name="Sanchez-Ramirez S."/>
            <person name="Szollosi G.J."/>
            <person name="Szarkandi J.G."/>
            <person name="Papp V."/>
            <person name="Albert L."/>
            <person name="Andreopoulos W."/>
            <person name="Angelini C."/>
            <person name="Antonin V."/>
            <person name="Barry K.W."/>
            <person name="Bougher N.L."/>
            <person name="Buchanan P."/>
            <person name="Buyck B."/>
            <person name="Bense V."/>
            <person name="Catcheside P."/>
            <person name="Chovatia M."/>
            <person name="Cooper J."/>
            <person name="Damon W."/>
            <person name="Desjardin D."/>
            <person name="Finy P."/>
            <person name="Geml J."/>
            <person name="Haridas S."/>
            <person name="Hughes K."/>
            <person name="Justo A."/>
            <person name="Karasinski D."/>
            <person name="Kautmanova I."/>
            <person name="Kiss B."/>
            <person name="Kocsube S."/>
            <person name="Kotiranta H."/>
            <person name="LaButti K.M."/>
            <person name="Lechner B.E."/>
            <person name="Liimatainen K."/>
            <person name="Lipzen A."/>
            <person name="Lukacs Z."/>
            <person name="Mihaltcheva S."/>
            <person name="Morgado L.N."/>
            <person name="Niskanen T."/>
            <person name="Noordeloos M.E."/>
            <person name="Ohm R.A."/>
            <person name="Ortiz-Santana B."/>
            <person name="Ovrebo C."/>
            <person name="Racz N."/>
            <person name="Riley R."/>
            <person name="Savchenko A."/>
            <person name="Shiryaev A."/>
            <person name="Soop K."/>
            <person name="Spirin V."/>
            <person name="Szebenyi C."/>
            <person name="Tomsovsky M."/>
            <person name="Tulloss R.E."/>
            <person name="Uehling J."/>
            <person name="Grigoriev I.V."/>
            <person name="Vagvolgyi C."/>
            <person name="Papp T."/>
            <person name="Martin F.M."/>
            <person name="Miettinen O."/>
            <person name="Hibbett D.S."/>
            <person name="Nagy L.G."/>
        </authorList>
    </citation>
    <scope>NUCLEOTIDE SEQUENCE [LARGE SCALE GENOMIC DNA]</scope>
    <source>
        <strain evidence="3 4">CBS 121175</strain>
    </source>
</reference>
<dbReference type="GO" id="GO:0000398">
    <property type="term" value="P:mRNA splicing, via spliceosome"/>
    <property type="evidence" value="ECO:0007669"/>
    <property type="project" value="TreeGrafter"/>
</dbReference>
<evidence type="ECO:0000313" key="3">
    <source>
        <dbReference type="EMBL" id="TFK27530.1"/>
    </source>
</evidence>
<comment type="similarity">
    <text evidence="1">Belongs to the CWC26 family.</text>
</comment>
<dbReference type="PANTHER" id="PTHR31809:SF0">
    <property type="entry name" value="BUD13 HOMOLOG"/>
    <property type="match status" value="1"/>
</dbReference>
<dbReference type="GO" id="GO:0003723">
    <property type="term" value="F:RNA binding"/>
    <property type="evidence" value="ECO:0007669"/>
    <property type="project" value="TreeGrafter"/>
</dbReference>
<feature type="region of interest" description="Disordered" evidence="2">
    <location>
        <begin position="164"/>
        <end position="221"/>
    </location>
</feature>
<evidence type="ECO:0000313" key="4">
    <source>
        <dbReference type="Proteomes" id="UP000307440"/>
    </source>
</evidence>
<accession>A0A5C3L476</accession>
<feature type="region of interest" description="Disordered" evidence="2">
    <location>
        <begin position="234"/>
        <end position="271"/>
    </location>
</feature>
<organism evidence="3 4">
    <name type="scientific">Coprinopsis marcescibilis</name>
    <name type="common">Agaric fungus</name>
    <name type="synonym">Psathyrella marcescibilis</name>
    <dbReference type="NCBI Taxonomy" id="230819"/>
    <lineage>
        <taxon>Eukaryota</taxon>
        <taxon>Fungi</taxon>
        <taxon>Dikarya</taxon>
        <taxon>Basidiomycota</taxon>
        <taxon>Agaricomycotina</taxon>
        <taxon>Agaricomycetes</taxon>
        <taxon>Agaricomycetidae</taxon>
        <taxon>Agaricales</taxon>
        <taxon>Agaricineae</taxon>
        <taxon>Psathyrellaceae</taxon>
        <taxon>Coprinopsis</taxon>
    </lineage>
</organism>
<dbReference type="GO" id="GO:0005684">
    <property type="term" value="C:U2-type spliceosomal complex"/>
    <property type="evidence" value="ECO:0007669"/>
    <property type="project" value="TreeGrafter"/>
</dbReference>
<feature type="region of interest" description="Disordered" evidence="2">
    <location>
        <begin position="23"/>
        <end position="64"/>
    </location>
</feature>
<gene>
    <name evidence="3" type="ORF">FA15DRAFT_666366</name>
</gene>
<dbReference type="AlphaFoldDB" id="A0A5C3L476"/>
<feature type="region of interest" description="Disordered" evidence="2">
    <location>
        <begin position="288"/>
        <end position="307"/>
    </location>
</feature>
<keyword evidence="4" id="KW-1185">Reference proteome</keyword>
<sequence length="307" mass="34364">MSNLKAYLAEKYMSGTKADVILAKTAPQKKKKRKKEKDSSTTSGARIVDDDGGWPDEGKDEVDDDMADAVVASDRGFKKRKVGTGEPTWVTVQEGSAIQEEEATPADEEPMVVDAPFAGGLVSAKDLKKVLPQNAVTKKNDYTAEEIARAQETVYRDASGKKIDTKAAKAEAARLKREKEEQEARKMEWGKGVVQRDEADKRRQELEKNKSRPFARGIDDKDLNDELKEKAVWNDPAAAFLSKKKSKGPRKPEYVGPTPPPNRFGIKPGYRWDGVDRSNGFEKKFFQAQNSRKRRGAESHQWSVEDM</sequence>
<dbReference type="GO" id="GO:0070274">
    <property type="term" value="C:RES complex"/>
    <property type="evidence" value="ECO:0007669"/>
    <property type="project" value="TreeGrafter"/>
</dbReference>
<name>A0A5C3L476_COPMA</name>
<dbReference type="OrthoDB" id="6022at2759"/>
<dbReference type="STRING" id="230819.A0A5C3L476"/>
<evidence type="ECO:0000256" key="1">
    <source>
        <dbReference type="ARBA" id="ARBA00011069"/>
    </source>
</evidence>
<dbReference type="Pfam" id="PF09736">
    <property type="entry name" value="Bud13"/>
    <property type="match status" value="1"/>
</dbReference>
<feature type="compositionally biased region" description="Basic and acidic residues" evidence="2">
    <location>
        <begin position="164"/>
        <end position="210"/>
    </location>
</feature>
<dbReference type="InterPro" id="IPR018609">
    <property type="entry name" value="Bud13"/>
</dbReference>
<dbReference type="InterPro" id="IPR051112">
    <property type="entry name" value="CWC26_splicing_factor"/>
</dbReference>
<dbReference type="PANTHER" id="PTHR31809">
    <property type="entry name" value="BUD13 HOMOLOG"/>
    <property type="match status" value="1"/>
</dbReference>
<evidence type="ECO:0000256" key="2">
    <source>
        <dbReference type="SAM" id="MobiDB-lite"/>
    </source>
</evidence>
<feature type="compositionally biased region" description="Acidic residues" evidence="2">
    <location>
        <begin position="50"/>
        <end position="64"/>
    </location>
</feature>
<dbReference type="EMBL" id="ML210164">
    <property type="protein sequence ID" value="TFK27530.1"/>
    <property type="molecule type" value="Genomic_DNA"/>
</dbReference>
<proteinExistence type="inferred from homology"/>